<protein>
    <submittedName>
        <fullName evidence="1">Uncharacterized protein</fullName>
    </submittedName>
</protein>
<keyword evidence="2" id="KW-1185">Reference proteome</keyword>
<gene>
    <name evidence="1" type="primary">119</name>
    <name evidence="1" type="ORF">SEA_TOMAS_119</name>
</gene>
<name>A0AA49BV08_9CAUD</name>
<proteinExistence type="predicted"/>
<dbReference type="GeneID" id="77926837"/>
<dbReference type="Proteomes" id="UP001202581">
    <property type="component" value="Segment"/>
</dbReference>
<reference evidence="1" key="1">
    <citation type="submission" date="2021-12" db="EMBL/GenBank/DDBJ databases">
        <authorList>
            <person name="Khadka S."/>
            <person name="Uribe D.A."/>
            <person name="Klipsch I.N."/>
            <person name="Rene S.R."/>
            <person name="Jimenez M.L."/>
            <person name="Saini B.K."/>
            <person name="Zugasti M."/>
            <person name="Bullon R.M."/>
            <person name="Sharp C.D."/>
            <person name="Kapinga K.O."/>
            <person name="Warner C.P."/>
            <person name="Sarinana J."/>
            <person name="Jimenez A."/>
            <person name="Layton S.R."/>
            <person name="Nayek S."/>
            <person name="Hughes L.E."/>
            <person name="Garlena R.A."/>
            <person name="Russell D.A."/>
            <person name="Jacobs-Sera D."/>
            <person name="Hatfull G.F."/>
        </authorList>
    </citation>
    <scope>NUCLEOTIDE SEQUENCE</scope>
</reference>
<dbReference type="RefSeq" id="YP_010651238.1">
    <property type="nucleotide sequence ID" value="NC_070781.1"/>
</dbReference>
<dbReference type="KEGG" id="vg:77926837"/>
<evidence type="ECO:0000313" key="1">
    <source>
        <dbReference type="EMBL" id="UMO76299.1"/>
    </source>
</evidence>
<accession>A0AA49BV08</accession>
<sequence>MANDEFEKDQLVTVGFGNNKQNAKVYELSKNPDLIKVEMEEGPFAGTVMLAVKKQVRPR</sequence>
<organism evidence="1 2">
    <name type="scientific">Streptomyces phage Tomas</name>
    <dbReference type="NCBI Taxonomy" id="2914443"/>
    <lineage>
        <taxon>Viruses</taxon>
        <taxon>Duplodnaviria</taxon>
        <taxon>Heunggongvirae</taxon>
        <taxon>Uroviricota</taxon>
        <taxon>Caudoviricetes</taxon>
        <taxon>Stanwilliamsviridae</taxon>
        <taxon>Boydwoodruffvirinae</taxon>
        <taxon>Tomasvirus</taxon>
        <taxon>Tomasvirus tomas</taxon>
    </lineage>
</organism>
<dbReference type="EMBL" id="OL829978">
    <property type="protein sequence ID" value="UMO76299.1"/>
    <property type="molecule type" value="Genomic_DNA"/>
</dbReference>
<evidence type="ECO:0000313" key="2">
    <source>
        <dbReference type="Proteomes" id="UP001202581"/>
    </source>
</evidence>